<dbReference type="InterPro" id="IPR001810">
    <property type="entry name" value="F-box_dom"/>
</dbReference>
<dbReference type="InterPro" id="IPR036047">
    <property type="entry name" value="F-box-like_dom_sf"/>
</dbReference>
<organism evidence="2 3">
    <name type="scientific">Mycena chlorophos</name>
    <name type="common">Agaric fungus</name>
    <name type="synonym">Agaricus chlorophos</name>
    <dbReference type="NCBI Taxonomy" id="658473"/>
    <lineage>
        <taxon>Eukaryota</taxon>
        <taxon>Fungi</taxon>
        <taxon>Dikarya</taxon>
        <taxon>Basidiomycota</taxon>
        <taxon>Agaricomycotina</taxon>
        <taxon>Agaricomycetes</taxon>
        <taxon>Agaricomycetidae</taxon>
        <taxon>Agaricales</taxon>
        <taxon>Marasmiineae</taxon>
        <taxon>Mycenaceae</taxon>
        <taxon>Mycena</taxon>
    </lineage>
</organism>
<name>A0ABQ0LG31_MYCCL</name>
<proteinExistence type="predicted"/>
<dbReference type="Gene3D" id="1.20.1280.50">
    <property type="match status" value="1"/>
</dbReference>
<dbReference type="SUPFAM" id="SSF52047">
    <property type="entry name" value="RNI-like"/>
    <property type="match status" value="1"/>
</dbReference>
<feature type="domain" description="F-box" evidence="1">
    <location>
        <begin position="94"/>
        <end position="150"/>
    </location>
</feature>
<gene>
    <name evidence="2" type="ORF">MCHLO_07278</name>
</gene>
<evidence type="ECO:0000259" key="1">
    <source>
        <dbReference type="Pfam" id="PF12937"/>
    </source>
</evidence>
<dbReference type="Pfam" id="PF12937">
    <property type="entry name" value="F-box-like"/>
    <property type="match status" value="1"/>
</dbReference>
<protein>
    <recommendedName>
        <fullName evidence="1">F-box domain-containing protein</fullName>
    </recommendedName>
</protein>
<sequence>MDRVQCSAPCTVHCPSYQPQRLHFCEESILHSNEAPTEHQRRDVQRSIGDAYQELNSIQNELFELQCAITRIQSREIALHNFIFDHSPVIAPIRRIPNEILCEIFSHCVQSGTHMNAPNPSGMALTLTLVCRKWRRVALGYPLLWRKLRLQCTPQTCLPGFCFCEPRSWLHLDRSAAAPLQIAIDAYSSATGKRLLDVLLSHSYRWADVSLNVTVDLYRELFMNRITAEIDLPILKRLSLRFMYLNNLEHPTPFLRSLTALEDLTLDMAGSRISSALLPVWSQLRHCALRTCQLEDILRVLPLLRGDASLALTSCQTTAGPRPTVRTTLVSSLSFADCDEVFVMTILQAITAPRLTKIRALDFLNTGKLVELLLPLLARSDCNLTHLCLDLPYTTLAISDLFLLLDSPHTKSLLDLELRCMAIMSTPFMEALSRRANAAPQLRALAFRGCVALDEGGLLDLHAKRKGVLRELWLTEALNMPVVSEPTRQVLSAAGVEVVYFHADPY</sequence>
<dbReference type="SUPFAM" id="SSF81383">
    <property type="entry name" value="F-box domain"/>
    <property type="match status" value="1"/>
</dbReference>
<reference evidence="2" key="1">
    <citation type="submission" date="2014-09" db="EMBL/GenBank/DDBJ databases">
        <title>Genome sequence of the luminous mushroom Mycena chlorophos for searching fungal bioluminescence genes.</title>
        <authorList>
            <person name="Tanaka Y."/>
            <person name="Kasuga D."/>
            <person name="Oba Y."/>
            <person name="Hase S."/>
            <person name="Sato K."/>
            <person name="Oba Y."/>
            <person name="Sakakibara Y."/>
        </authorList>
    </citation>
    <scope>NUCLEOTIDE SEQUENCE</scope>
</reference>
<evidence type="ECO:0000313" key="2">
    <source>
        <dbReference type="EMBL" id="GAT49995.1"/>
    </source>
</evidence>
<evidence type="ECO:0000313" key="3">
    <source>
        <dbReference type="Proteomes" id="UP000815677"/>
    </source>
</evidence>
<dbReference type="Proteomes" id="UP000815677">
    <property type="component" value="Unassembled WGS sequence"/>
</dbReference>
<accession>A0ABQ0LG31</accession>
<keyword evidence="3" id="KW-1185">Reference proteome</keyword>
<dbReference type="EMBL" id="DF846116">
    <property type="protein sequence ID" value="GAT49995.1"/>
    <property type="molecule type" value="Genomic_DNA"/>
</dbReference>